<evidence type="ECO:0000313" key="4">
    <source>
        <dbReference type="Proteomes" id="UP000306102"/>
    </source>
</evidence>
<evidence type="ECO:0000313" key="3">
    <source>
        <dbReference type="EMBL" id="THG15934.1"/>
    </source>
</evidence>
<evidence type="ECO:0000256" key="1">
    <source>
        <dbReference type="SAM" id="Phobius"/>
    </source>
</evidence>
<dbReference type="Gene3D" id="3.40.50.300">
    <property type="entry name" value="P-loop containing nucleotide triphosphate hydrolases"/>
    <property type="match status" value="1"/>
</dbReference>
<dbReference type="SUPFAM" id="SSF52540">
    <property type="entry name" value="P-loop containing nucleoside triphosphate hydrolases"/>
    <property type="match status" value="2"/>
</dbReference>
<dbReference type="InterPro" id="IPR003439">
    <property type="entry name" value="ABC_transporter-like_ATP-bd"/>
</dbReference>
<organism evidence="3 4">
    <name type="scientific">Camellia sinensis var. sinensis</name>
    <name type="common">China tea</name>
    <dbReference type="NCBI Taxonomy" id="542762"/>
    <lineage>
        <taxon>Eukaryota</taxon>
        <taxon>Viridiplantae</taxon>
        <taxon>Streptophyta</taxon>
        <taxon>Embryophyta</taxon>
        <taxon>Tracheophyta</taxon>
        <taxon>Spermatophyta</taxon>
        <taxon>Magnoliopsida</taxon>
        <taxon>eudicotyledons</taxon>
        <taxon>Gunneridae</taxon>
        <taxon>Pentapetalae</taxon>
        <taxon>asterids</taxon>
        <taxon>Ericales</taxon>
        <taxon>Theaceae</taxon>
        <taxon>Camellia</taxon>
    </lineage>
</organism>
<dbReference type="AlphaFoldDB" id="A0A4S4EIQ5"/>
<dbReference type="GO" id="GO:0042626">
    <property type="term" value="F:ATPase-coupled transmembrane transporter activity"/>
    <property type="evidence" value="ECO:0007669"/>
    <property type="project" value="TreeGrafter"/>
</dbReference>
<dbReference type="EMBL" id="SDRB02004384">
    <property type="protein sequence ID" value="THG15934.1"/>
    <property type="molecule type" value="Genomic_DNA"/>
</dbReference>
<feature type="domain" description="ABC transporter" evidence="2">
    <location>
        <begin position="83"/>
        <end position="129"/>
    </location>
</feature>
<dbReference type="InterPro" id="IPR027417">
    <property type="entry name" value="P-loop_NTPase"/>
</dbReference>
<comment type="caution">
    <text evidence="3">The sequence shown here is derived from an EMBL/GenBank/DDBJ whole genome shotgun (WGS) entry which is preliminary data.</text>
</comment>
<sequence length="239" mass="26490">MLKALMPIAVYSIEIIFRKDSFNFNTMANMLFFSFGVAIAAYGEAKFDSWGVFLQLGAMDCVTGEVIFRDISFKYGEDMPIVLNRLDLHIKARETVAFVGPSGRGKTTLMKLLLRLYDPLCASGTPCNQGGSGTTSKKRAKEAGGIAKGLVDMAVEFASFFKKTNTTMEEIAHRIGYAHDLSQARKLVNGELVKLPLNTNDRLRVATLIVKDVERVDLFFSLPKEEKIEWVCLLLAGCV</sequence>
<reference evidence="3 4" key="1">
    <citation type="journal article" date="2018" name="Proc. Natl. Acad. Sci. U.S.A.">
        <title>Draft genome sequence of Camellia sinensis var. sinensis provides insights into the evolution of the tea genome and tea quality.</title>
        <authorList>
            <person name="Wei C."/>
            <person name="Yang H."/>
            <person name="Wang S."/>
            <person name="Zhao J."/>
            <person name="Liu C."/>
            <person name="Gao L."/>
            <person name="Xia E."/>
            <person name="Lu Y."/>
            <person name="Tai Y."/>
            <person name="She G."/>
            <person name="Sun J."/>
            <person name="Cao H."/>
            <person name="Tong W."/>
            <person name="Gao Q."/>
            <person name="Li Y."/>
            <person name="Deng W."/>
            <person name="Jiang X."/>
            <person name="Wang W."/>
            <person name="Chen Q."/>
            <person name="Zhang S."/>
            <person name="Li H."/>
            <person name="Wu J."/>
            <person name="Wang P."/>
            <person name="Li P."/>
            <person name="Shi C."/>
            <person name="Zheng F."/>
            <person name="Jian J."/>
            <person name="Huang B."/>
            <person name="Shan D."/>
            <person name="Shi M."/>
            <person name="Fang C."/>
            <person name="Yue Y."/>
            <person name="Li F."/>
            <person name="Li D."/>
            <person name="Wei S."/>
            <person name="Han B."/>
            <person name="Jiang C."/>
            <person name="Yin Y."/>
            <person name="Xia T."/>
            <person name="Zhang Z."/>
            <person name="Bennetzen J.L."/>
            <person name="Zhao S."/>
            <person name="Wan X."/>
        </authorList>
    </citation>
    <scope>NUCLEOTIDE SEQUENCE [LARGE SCALE GENOMIC DNA]</scope>
    <source>
        <strain evidence="4">cv. Shuchazao</strain>
        <tissue evidence="3">Leaf</tissue>
    </source>
</reference>
<dbReference type="GO" id="GO:0016020">
    <property type="term" value="C:membrane"/>
    <property type="evidence" value="ECO:0007669"/>
    <property type="project" value="TreeGrafter"/>
</dbReference>
<dbReference type="PANTHER" id="PTHR24221">
    <property type="entry name" value="ATP-BINDING CASSETTE SUB-FAMILY B"/>
    <property type="match status" value="1"/>
</dbReference>
<keyword evidence="4" id="KW-1185">Reference proteome</keyword>
<proteinExistence type="predicted"/>
<accession>A0A4S4EIQ5</accession>
<keyword evidence="1" id="KW-0812">Transmembrane</keyword>
<dbReference type="GO" id="GO:0016887">
    <property type="term" value="F:ATP hydrolysis activity"/>
    <property type="evidence" value="ECO:0007669"/>
    <property type="project" value="InterPro"/>
</dbReference>
<dbReference type="GO" id="GO:0005524">
    <property type="term" value="F:ATP binding"/>
    <property type="evidence" value="ECO:0007669"/>
    <property type="project" value="InterPro"/>
</dbReference>
<dbReference type="Proteomes" id="UP000306102">
    <property type="component" value="Unassembled WGS sequence"/>
</dbReference>
<feature type="transmembrane region" description="Helical" evidence="1">
    <location>
        <begin position="21"/>
        <end position="43"/>
    </location>
</feature>
<protein>
    <recommendedName>
        <fullName evidence="2">ABC transporter domain-containing protein</fullName>
    </recommendedName>
</protein>
<keyword evidence="1" id="KW-1133">Transmembrane helix</keyword>
<evidence type="ECO:0000259" key="2">
    <source>
        <dbReference type="Pfam" id="PF00005"/>
    </source>
</evidence>
<gene>
    <name evidence="3" type="ORF">TEA_008969</name>
</gene>
<dbReference type="PANTHER" id="PTHR24221:SF630">
    <property type="entry name" value="ABC TRANSPORTER B FAMILY MEMBER 29, CHLOROPLASTIC"/>
    <property type="match status" value="1"/>
</dbReference>
<name>A0A4S4EIQ5_CAMSN</name>
<keyword evidence="1" id="KW-0472">Membrane</keyword>
<dbReference type="InterPro" id="IPR039421">
    <property type="entry name" value="Type_1_exporter"/>
</dbReference>
<dbReference type="Pfam" id="PF00005">
    <property type="entry name" value="ABC_tran"/>
    <property type="match status" value="1"/>
</dbReference>